<dbReference type="Proteomes" id="UP000799754">
    <property type="component" value="Unassembled WGS sequence"/>
</dbReference>
<protein>
    <submittedName>
        <fullName evidence="1">Uncharacterized protein</fullName>
    </submittedName>
</protein>
<reference evidence="1" key="1">
    <citation type="journal article" date="2020" name="Stud. Mycol.">
        <title>101 Dothideomycetes genomes: a test case for predicting lifestyles and emergence of pathogens.</title>
        <authorList>
            <person name="Haridas S."/>
            <person name="Albert R."/>
            <person name="Binder M."/>
            <person name="Bloem J."/>
            <person name="Labutti K."/>
            <person name="Salamov A."/>
            <person name="Andreopoulos B."/>
            <person name="Baker S."/>
            <person name="Barry K."/>
            <person name="Bills G."/>
            <person name="Bluhm B."/>
            <person name="Cannon C."/>
            <person name="Castanera R."/>
            <person name="Culley D."/>
            <person name="Daum C."/>
            <person name="Ezra D."/>
            <person name="Gonzalez J."/>
            <person name="Henrissat B."/>
            <person name="Kuo A."/>
            <person name="Liang C."/>
            <person name="Lipzen A."/>
            <person name="Lutzoni F."/>
            <person name="Magnuson J."/>
            <person name="Mondo S."/>
            <person name="Nolan M."/>
            <person name="Ohm R."/>
            <person name="Pangilinan J."/>
            <person name="Park H.-J."/>
            <person name="Ramirez L."/>
            <person name="Alfaro M."/>
            <person name="Sun H."/>
            <person name="Tritt A."/>
            <person name="Yoshinaga Y."/>
            <person name="Zwiers L.-H."/>
            <person name="Turgeon B."/>
            <person name="Goodwin S."/>
            <person name="Spatafora J."/>
            <person name="Crous P."/>
            <person name="Grigoriev I."/>
        </authorList>
    </citation>
    <scope>NUCLEOTIDE SEQUENCE</scope>
    <source>
        <strain evidence="1">CBS 525.71</strain>
    </source>
</reference>
<accession>A0ACB6S0J5</accession>
<dbReference type="EMBL" id="MU006715">
    <property type="protein sequence ID" value="KAF2627815.1"/>
    <property type="molecule type" value="Genomic_DNA"/>
</dbReference>
<organism evidence="1 2">
    <name type="scientific">Macroventuria anomochaeta</name>
    <dbReference type="NCBI Taxonomy" id="301207"/>
    <lineage>
        <taxon>Eukaryota</taxon>
        <taxon>Fungi</taxon>
        <taxon>Dikarya</taxon>
        <taxon>Ascomycota</taxon>
        <taxon>Pezizomycotina</taxon>
        <taxon>Dothideomycetes</taxon>
        <taxon>Pleosporomycetidae</taxon>
        <taxon>Pleosporales</taxon>
        <taxon>Pleosporineae</taxon>
        <taxon>Didymellaceae</taxon>
        <taxon>Macroventuria</taxon>
    </lineage>
</organism>
<sequence length="99" mass="11093">MFGMPSPNVQSFGVENEKDRARFQFCHNSYTENVFDLRPDLTSVSDSIKGIERVNSYCAPADSSDPTLARLAQSWIQGCVNSHTDCRSGQEAQHRPHDC</sequence>
<keyword evidence="2" id="KW-1185">Reference proteome</keyword>
<name>A0ACB6S0J5_9PLEO</name>
<evidence type="ECO:0000313" key="1">
    <source>
        <dbReference type="EMBL" id="KAF2627815.1"/>
    </source>
</evidence>
<proteinExistence type="predicted"/>
<gene>
    <name evidence="1" type="ORF">BU25DRAFT_410471</name>
</gene>
<comment type="caution">
    <text evidence="1">The sequence shown here is derived from an EMBL/GenBank/DDBJ whole genome shotgun (WGS) entry which is preliminary data.</text>
</comment>
<evidence type="ECO:0000313" key="2">
    <source>
        <dbReference type="Proteomes" id="UP000799754"/>
    </source>
</evidence>